<organism evidence="1 2">
    <name type="scientific">Antrihabitans spumae</name>
    <dbReference type="NCBI Taxonomy" id="3373370"/>
    <lineage>
        <taxon>Bacteria</taxon>
        <taxon>Bacillati</taxon>
        <taxon>Actinomycetota</taxon>
        <taxon>Actinomycetes</taxon>
        <taxon>Mycobacteriales</taxon>
        <taxon>Nocardiaceae</taxon>
        <taxon>Antrihabitans</taxon>
    </lineage>
</organism>
<reference evidence="1 2" key="1">
    <citation type="submission" date="2024-10" db="EMBL/GenBank/DDBJ databases">
        <authorList>
            <person name="Riesco R."/>
        </authorList>
    </citation>
    <scope>NUCLEOTIDE SEQUENCE [LARGE SCALE GENOMIC DNA]</scope>
    <source>
        <strain evidence="1 2">NCIMB 15450</strain>
    </source>
</reference>
<evidence type="ECO:0000313" key="2">
    <source>
        <dbReference type="Proteomes" id="UP001609219"/>
    </source>
</evidence>
<dbReference type="EMBL" id="JBIMSN010000060">
    <property type="protein sequence ID" value="MFH5229883.1"/>
    <property type="molecule type" value="Genomic_DNA"/>
</dbReference>
<accession>A0ABW7K681</accession>
<comment type="caution">
    <text evidence="1">The sequence shown here is derived from an EMBL/GenBank/DDBJ whole genome shotgun (WGS) entry which is preliminary data.</text>
</comment>
<keyword evidence="2" id="KW-1185">Reference proteome</keyword>
<dbReference type="Proteomes" id="UP001609219">
    <property type="component" value="Unassembled WGS sequence"/>
</dbReference>
<evidence type="ECO:0000313" key="1">
    <source>
        <dbReference type="EMBL" id="MFH5229883.1"/>
    </source>
</evidence>
<dbReference type="RefSeq" id="WP_395127723.1">
    <property type="nucleotide sequence ID" value="NZ_JBIMSN010000060.1"/>
</dbReference>
<proteinExistence type="predicted"/>
<sequence length="76" mass="7881">MEPRGWGIHRMGRAPLVLIAVLVLCATLAGCSASKPAQGADLHDTIESAADDLGAPGMAVEVDRTPAPHDTWFSSA</sequence>
<protein>
    <submittedName>
        <fullName evidence="1">Uncharacterized protein</fullName>
    </submittedName>
</protein>
<gene>
    <name evidence="1" type="ORF">ACHIRB_15065</name>
</gene>
<dbReference type="PROSITE" id="PS51257">
    <property type="entry name" value="PROKAR_LIPOPROTEIN"/>
    <property type="match status" value="1"/>
</dbReference>
<name>A0ABW7K681_9NOCA</name>